<evidence type="ECO:0000259" key="7">
    <source>
        <dbReference type="Pfam" id="PF00107"/>
    </source>
</evidence>
<comment type="cofactor">
    <cofactor evidence="1 6">
        <name>Zn(2+)</name>
        <dbReference type="ChEBI" id="CHEBI:29105"/>
    </cofactor>
</comment>
<dbReference type="CDD" id="cd08233">
    <property type="entry name" value="butanediol_DH_like"/>
    <property type="match status" value="1"/>
</dbReference>
<dbReference type="Gene3D" id="3.40.50.720">
    <property type="entry name" value="NAD(P)-binding Rossmann-like Domain"/>
    <property type="match status" value="1"/>
</dbReference>
<evidence type="ECO:0000313" key="9">
    <source>
        <dbReference type="EMBL" id="SFR43666.1"/>
    </source>
</evidence>
<dbReference type="Proteomes" id="UP000198531">
    <property type="component" value="Unassembled WGS sequence"/>
</dbReference>
<evidence type="ECO:0000256" key="3">
    <source>
        <dbReference type="ARBA" id="ARBA00022723"/>
    </source>
</evidence>
<dbReference type="InterPro" id="IPR013149">
    <property type="entry name" value="ADH-like_C"/>
</dbReference>
<dbReference type="InterPro" id="IPR011032">
    <property type="entry name" value="GroES-like_sf"/>
</dbReference>
<keyword evidence="10" id="KW-1185">Reference proteome</keyword>
<evidence type="ECO:0000256" key="5">
    <source>
        <dbReference type="ARBA" id="ARBA00023002"/>
    </source>
</evidence>
<feature type="domain" description="Alcohol dehydrogenase-like N-terminal" evidence="8">
    <location>
        <begin position="26"/>
        <end position="147"/>
    </location>
</feature>
<proteinExistence type="inferred from homology"/>
<evidence type="ECO:0000256" key="2">
    <source>
        <dbReference type="ARBA" id="ARBA00008072"/>
    </source>
</evidence>
<dbReference type="GO" id="GO:0000721">
    <property type="term" value="F:(R,R)-butanediol dehydrogenase activity"/>
    <property type="evidence" value="ECO:0007669"/>
    <property type="project" value="TreeGrafter"/>
</dbReference>
<dbReference type="PROSITE" id="PS00059">
    <property type="entry name" value="ADH_ZINC"/>
    <property type="match status" value="1"/>
</dbReference>
<dbReference type="GO" id="GO:0005737">
    <property type="term" value="C:cytoplasm"/>
    <property type="evidence" value="ECO:0007669"/>
    <property type="project" value="TreeGrafter"/>
</dbReference>
<comment type="similarity">
    <text evidence="2 6">Belongs to the zinc-containing alcohol dehydrogenase family.</text>
</comment>
<dbReference type="AlphaFoldDB" id="A0A1I6GNG4"/>
<dbReference type="InterPro" id="IPR036291">
    <property type="entry name" value="NAD(P)-bd_dom_sf"/>
</dbReference>
<dbReference type="GO" id="GO:0030554">
    <property type="term" value="F:adenyl nucleotide binding"/>
    <property type="evidence" value="ECO:0007669"/>
    <property type="project" value="UniProtKB-ARBA"/>
</dbReference>
<dbReference type="PANTHER" id="PTHR43161">
    <property type="entry name" value="SORBITOL DEHYDROGENASE"/>
    <property type="match status" value="1"/>
</dbReference>
<dbReference type="GO" id="GO:0034079">
    <property type="term" value="P:butanediol biosynthetic process"/>
    <property type="evidence" value="ECO:0007669"/>
    <property type="project" value="TreeGrafter"/>
</dbReference>
<feature type="domain" description="Alcohol dehydrogenase-like C-terminal" evidence="7">
    <location>
        <begin position="186"/>
        <end position="306"/>
    </location>
</feature>
<keyword evidence="4 6" id="KW-0862">Zinc</keyword>
<dbReference type="EMBL" id="FOYT01000001">
    <property type="protein sequence ID" value="SFR43666.1"/>
    <property type="molecule type" value="Genomic_DNA"/>
</dbReference>
<dbReference type="GO" id="GO:0043168">
    <property type="term" value="F:anion binding"/>
    <property type="evidence" value="ECO:0007669"/>
    <property type="project" value="UniProtKB-ARBA"/>
</dbReference>
<dbReference type="PANTHER" id="PTHR43161:SF23">
    <property type="entry name" value="(R,R)-BUTANEDIOL DEHYDROGENASE-RELATED"/>
    <property type="match status" value="1"/>
</dbReference>
<dbReference type="InterPro" id="IPR002328">
    <property type="entry name" value="ADH_Zn_CS"/>
</dbReference>
<evidence type="ECO:0000256" key="4">
    <source>
        <dbReference type="ARBA" id="ARBA00022833"/>
    </source>
</evidence>
<evidence type="ECO:0000313" key="10">
    <source>
        <dbReference type="Proteomes" id="UP000198531"/>
    </source>
</evidence>
<dbReference type="STRING" id="553469.SAMN04487947_1423"/>
<evidence type="ECO:0000259" key="8">
    <source>
        <dbReference type="Pfam" id="PF08240"/>
    </source>
</evidence>
<gene>
    <name evidence="9" type="ORF">SAMN04487947_1423</name>
</gene>
<evidence type="ECO:0000256" key="1">
    <source>
        <dbReference type="ARBA" id="ARBA00001947"/>
    </source>
</evidence>
<organism evidence="9 10">
    <name type="scientific">Halogeometricum rufum</name>
    <dbReference type="NCBI Taxonomy" id="553469"/>
    <lineage>
        <taxon>Archaea</taxon>
        <taxon>Methanobacteriati</taxon>
        <taxon>Methanobacteriota</taxon>
        <taxon>Stenosarchaea group</taxon>
        <taxon>Halobacteria</taxon>
        <taxon>Halobacteriales</taxon>
        <taxon>Haloferacaceae</taxon>
        <taxon>Halogeometricum</taxon>
    </lineage>
</organism>
<sequence>MYTMRAATYHDRRDIRVEDVERGTVGAGEVRVDVDACGICGSDLHEYTAGPIFVPADEPHPVSGETAPIRMGHEFSGLVSEVGDGVTTLREGDAVAINPILCCGECRQCRSGNYHICDSIGFLGLSGGNGGFAESVVVDAEQAVPLGDDVPVEYGALVEPLSVALHAVRRSGLQAGDAVAVFGSGPIGLAVIQCARAAGAGTIFVSEPRDARRERAADCGADELIDPSATDAVEYVRSHTDGGVDVAFEVAGVEASFNDAVESTVPGGRTTVVSIWEEEVSTHLNNLVLGERTLTGTLAYLGGPRSDEEYGMVIEMLGDGRLDPEPFVTGRIGLESLVEEGFDRLVDPESDHVKILVRPND</sequence>
<protein>
    <submittedName>
        <fullName evidence="9">(R,R)-butanediol dehydrogenase / meso-butanediol dehydrogenase / diacetyl reductase</fullName>
    </submittedName>
</protein>
<dbReference type="Pfam" id="PF08240">
    <property type="entry name" value="ADH_N"/>
    <property type="match status" value="1"/>
</dbReference>
<keyword evidence="5" id="KW-0560">Oxidoreductase</keyword>
<dbReference type="InterPro" id="IPR013154">
    <property type="entry name" value="ADH-like_N"/>
</dbReference>
<evidence type="ECO:0000256" key="6">
    <source>
        <dbReference type="RuleBase" id="RU361277"/>
    </source>
</evidence>
<dbReference type="Pfam" id="PF00107">
    <property type="entry name" value="ADH_zinc_N"/>
    <property type="match status" value="1"/>
</dbReference>
<accession>A0A1I6GNG4</accession>
<reference evidence="10" key="1">
    <citation type="submission" date="2016-10" db="EMBL/GenBank/DDBJ databases">
        <authorList>
            <person name="Varghese N."/>
            <person name="Submissions S."/>
        </authorList>
    </citation>
    <scope>NUCLEOTIDE SEQUENCE [LARGE SCALE GENOMIC DNA]</scope>
    <source>
        <strain evidence="10">CGMCC 1.7736</strain>
    </source>
</reference>
<keyword evidence="3 6" id="KW-0479">Metal-binding</keyword>
<dbReference type="SUPFAM" id="SSF50129">
    <property type="entry name" value="GroES-like"/>
    <property type="match status" value="1"/>
</dbReference>
<dbReference type="GO" id="GO:0008270">
    <property type="term" value="F:zinc ion binding"/>
    <property type="evidence" value="ECO:0007669"/>
    <property type="project" value="InterPro"/>
</dbReference>
<dbReference type="Gene3D" id="3.90.180.10">
    <property type="entry name" value="Medium-chain alcohol dehydrogenases, catalytic domain"/>
    <property type="match status" value="1"/>
</dbReference>
<dbReference type="SUPFAM" id="SSF51735">
    <property type="entry name" value="NAD(P)-binding Rossmann-fold domains"/>
    <property type="match status" value="1"/>
</dbReference>
<name>A0A1I6GNG4_9EURY</name>